<feature type="transmembrane region" description="Helical" evidence="7">
    <location>
        <begin position="7"/>
        <end position="26"/>
    </location>
</feature>
<proteinExistence type="inferred from homology"/>
<evidence type="ECO:0000256" key="1">
    <source>
        <dbReference type="ARBA" id="ARBA00004651"/>
    </source>
</evidence>
<dbReference type="InterPro" id="IPR050622">
    <property type="entry name" value="CPA3_antiporter_subunitB"/>
</dbReference>
<name>A0ABU5NBF7_9RICK</name>
<reference evidence="9 10" key="1">
    <citation type="submission" date="2023-03" db="EMBL/GenBank/DDBJ databases">
        <title>Host association and intracellularity evolved multiple times independently in the Rickettsiales.</title>
        <authorList>
            <person name="Castelli M."/>
            <person name="Nardi T."/>
            <person name="Gammuto L."/>
            <person name="Bellinzona G."/>
            <person name="Sabaneyeva E."/>
            <person name="Potekhin A."/>
            <person name="Serra V."/>
            <person name="Petroni G."/>
            <person name="Sassera D."/>
        </authorList>
    </citation>
    <scope>NUCLEOTIDE SEQUENCE [LARGE SCALE GENOMIC DNA]</scope>
    <source>
        <strain evidence="9 10">Sr 2-6</strain>
    </source>
</reference>
<dbReference type="Pfam" id="PF04039">
    <property type="entry name" value="MnhB"/>
    <property type="match status" value="1"/>
</dbReference>
<keyword evidence="5 7" id="KW-1133">Transmembrane helix</keyword>
<comment type="subcellular location">
    <subcellularLocation>
        <location evidence="1">Cell membrane</location>
        <topology evidence="1">Multi-pass membrane protein</topology>
    </subcellularLocation>
</comment>
<evidence type="ECO:0000259" key="8">
    <source>
        <dbReference type="Pfam" id="PF04039"/>
    </source>
</evidence>
<feature type="transmembrane region" description="Helical" evidence="7">
    <location>
        <begin position="68"/>
        <end position="90"/>
    </location>
</feature>
<dbReference type="NCBIfam" id="NF009162">
    <property type="entry name" value="PRK12508.1"/>
    <property type="match status" value="1"/>
</dbReference>
<dbReference type="EMBL" id="JARJFB010000023">
    <property type="protein sequence ID" value="MEA0970513.1"/>
    <property type="molecule type" value="Genomic_DNA"/>
</dbReference>
<keyword evidence="4 7" id="KW-0812">Transmembrane</keyword>
<comment type="caution">
    <text evidence="9">The sequence shown here is derived from an EMBL/GenBank/DDBJ whole genome shotgun (WGS) entry which is preliminary data.</text>
</comment>
<evidence type="ECO:0000256" key="5">
    <source>
        <dbReference type="ARBA" id="ARBA00022989"/>
    </source>
</evidence>
<keyword evidence="10" id="KW-1185">Reference proteome</keyword>
<dbReference type="Proteomes" id="UP001291687">
    <property type="component" value="Unassembled WGS sequence"/>
</dbReference>
<feature type="domain" description="Na+/H+ antiporter MnhB subunit-related protein" evidence="8">
    <location>
        <begin position="8"/>
        <end position="128"/>
    </location>
</feature>
<evidence type="ECO:0000256" key="7">
    <source>
        <dbReference type="SAM" id="Phobius"/>
    </source>
</evidence>
<gene>
    <name evidence="9" type="ORF">Megvenef_00479</name>
</gene>
<dbReference type="PANTHER" id="PTHR33932">
    <property type="entry name" value="NA(+)/H(+) ANTIPORTER SUBUNIT B"/>
    <property type="match status" value="1"/>
</dbReference>
<sequence>MLKDFIVIKLILSFIIPYITLYAIYIQLNGEISPGGGFQAGVIFATGIIGYELVFGKEHFLRFISIKALLICSVMGVFLYAGTGVVSLIFSDNYLNYNSLQSNAIAGQHLGIFLIEIGVGLTVSSVMCLIYTLLRED</sequence>
<feature type="transmembrane region" description="Helical" evidence="7">
    <location>
        <begin position="110"/>
        <end position="134"/>
    </location>
</feature>
<dbReference type="PANTHER" id="PTHR33932:SF4">
    <property type="entry name" value="NA(+)_H(+) ANTIPORTER SUBUNIT B"/>
    <property type="match status" value="1"/>
</dbReference>
<evidence type="ECO:0000256" key="4">
    <source>
        <dbReference type="ARBA" id="ARBA00022692"/>
    </source>
</evidence>
<comment type="similarity">
    <text evidence="2">Belongs to the CPA3 antiporters (TC 2.A.63) subunit B family.</text>
</comment>
<accession>A0ABU5NBF7</accession>
<evidence type="ECO:0000256" key="6">
    <source>
        <dbReference type="ARBA" id="ARBA00023136"/>
    </source>
</evidence>
<keyword evidence="3" id="KW-1003">Cell membrane</keyword>
<dbReference type="InterPro" id="IPR007182">
    <property type="entry name" value="MnhB"/>
</dbReference>
<organism evidence="9 10">
    <name type="scientific">Candidatus Megaera venefica</name>
    <dbReference type="NCBI Taxonomy" id="2055910"/>
    <lineage>
        <taxon>Bacteria</taxon>
        <taxon>Pseudomonadati</taxon>
        <taxon>Pseudomonadota</taxon>
        <taxon>Alphaproteobacteria</taxon>
        <taxon>Rickettsiales</taxon>
        <taxon>Rickettsiaceae</taxon>
        <taxon>Candidatus Megaera</taxon>
    </lineage>
</organism>
<protein>
    <submittedName>
        <fullName evidence="9">MnhB-like Na(+)/H(+) antiporter subunit B C-terminal domain protein</fullName>
    </submittedName>
</protein>
<evidence type="ECO:0000313" key="9">
    <source>
        <dbReference type="EMBL" id="MEA0970513.1"/>
    </source>
</evidence>
<evidence type="ECO:0000256" key="2">
    <source>
        <dbReference type="ARBA" id="ARBA00009425"/>
    </source>
</evidence>
<evidence type="ECO:0000313" key="10">
    <source>
        <dbReference type="Proteomes" id="UP001291687"/>
    </source>
</evidence>
<evidence type="ECO:0000256" key="3">
    <source>
        <dbReference type="ARBA" id="ARBA00022475"/>
    </source>
</evidence>
<keyword evidence="6 7" id="KW-0472">Membrane</keyword>
<feature type="transmembrane region" description="Helical" evidence="7">
    <location>
        <begin position="38"/>
        <end position="56"/>
    </location>
</feature>